<evidence type="ECO:0000259" key="6">
    <source>
        <dbReference type="Pfam" id="PF01266"/>
    </source>
</evidence>
<reference evidence="7 8" key="1">
    <citation type="journal article" date="2014" name="Genome Announc.">
        <title>Draft genome sequences of eight enterohepatic helicobacter species isolated from both laboratory and wild rodents.</title>
        <authorList>
            <person name="Sheh A."/>
            <person name="Shen Z."/>
            <person name="Fox J.G."/>
        </authorList>
    </citation>
    <scope>NUCLEOTIDE SEQUENCE [LARGE SCALE GENOMIC DNA]</scope>
    <source>
        <strain evidence="7 8">ATCC 700114</strain>
    </source>
</reference>
<dbReference type="GO" id="GO:0005737">
    <property type="term" value="C:cytoplasm"/>
    <property type="evidence" value="ECO:0007669"/>
    <property type="project" value="TreeGrafter"/>
</dbReference>
<evidence type="ECO:0000256" key="2">
    <source>
        <dbReference type="ARBA" id="ARBA00022630"/>
    </source>
</evidence>
<dbReference type="Gene3D" id="3.30.9.10">
    <property type="entry name" value="D-Amino Acid Oxidase, subunit A, domain 2"/>
    <property type="match status" value="1"/>
</dbReference>
<dbReference type="PANTHER" id="PTHR43104:SF2">
    <property type="entry name" value="L-2-HYDROXYGLUTARATE DEHYDROGENASE, MITOCHONDRIAL"/>
    <property type="match status" value="1"/>
</dbReference>
<dbReference type="AlphaFoldDB" id="A0A4U8SBQ5"/>
<dbReference type="SUPFAM" id="SSF51905">
    <property type="entry name" value="FAD/NAD(P)-binding domain"/>
    <property type="match status" value="1"/>
</dbReference>
<dbReference type="InterPro" id="IPR006076">
    <property type="entry name" value="FAD-dep_OxRdtase"/>
</dbReference>
<dbReference type="NCBIfam" id="NF008726">
    <property type="entry name" value="PRK11728.1"/>
    <property type="match status" value="1"/>
</dbReference>
<comment type="similarity">
    <text evidence="5">Belongs to the L2HGDH family.</text>
</comment>
<comment type="cofactor">
    <cofactor evidence="1">
        <name>FAD</name>
        <dbReference type="ChEBI" id="CHEBI:57692"/>
    </cofactor>
</comment>
<dbReference type="Gene3D" id="3.50.50.60">
    <property type="entry name" value="FAD/NAD(P)-binding domain"/>
    <property type="match status" value="1"/>
</dbReference>
<protein>
    <submittedName>
        <fullName evidence="7">L-2-hydroxyglutarate oxidase</fullName>
    </submittedName>
</protein>
<dbReference type="OrthoDB" id="9801699at2"/>
<keyword evidence="2" id="KW-0285">Flavoprotein</keyword>
<dbReference type="PANTHER" id="PTHR43104">
    <property type="entry name" value="L-2-HYDROXYGLUTARATE DEHYDROGENASE, MITOCHONDRIAL"/>
    <property type="match status" value="1"/>
</dbReference>
<keyword evidence="3" id="KW-0274">FAD</keyword>
<evidence type="ECO:0000256" key="3">
    <source>
        <dbReference type="ARBA" id="ARBA00022827"/>
    </source>
</evidence>
<dbReference type="InterPro" id="IPR036188">
    <property type="entry name" value="FAD/NAD-bd_sf"/>
</dbReference>
<organism evidence="7 8">
    <name type="scientific">Helicobacter trogontum</name>
    <dbReference type="NCBI Taxonomy" id="50960"/>
    <lineage>
        <taxon>Bacteria</taxon>
        <taxon>Pseudomonadati</taxon>
        <taxon>Campylobacterota</taxon>
        <taxon>Epsilonproteobacteria</taxon>
        <taxon>Campylobacterales</taxon>
        <taxon>Helicobacteraceae</taxon>
        <taxon>Helicobacter</taxon>
    </lineage>
</organism>
<evidence type="ECO:0000313" key="8">
    <source>
        <dbReference type="Proteomes" id="UP000029878"/>
    </source>
</evidence>
<gene>
    <name evidence="7" type="ORF">LS81_004815</name>
</gene>
<evidence type="ECO:0000256" key="4">
    <source>
        <dbReference type="ARBA" id="ARBA00023002"/>
    </source>
</evidence>
<dbReference type="Proteomes" id="UP000029878">
    <property type="component" value="Unassembled WGS sequence"/>
</dbReference>
<evidence type="ECO:0000256" key="5">
    <source>
        <dbReference type="ARBA" id="ARBA00037941"/>
    </source>
</evidence>
<dbReference type="RefSeq" id="WP_138069874.1">
    <property type="nucleotide sequence ID" value="NZ_FZNG01000038.1"/>
</dbReference>
<feature type="domain" description="FAD dependent oxidoreductase" evidence="6">
    <location>
        <begin position="4"/>
        <end position="389"/>
    </location>
</feature>
<sequence>MIYDFVIVGGGIIGMSVAMQLMDAYPGMKVALLEKEATAGQHQTGHNSGVIHAGVYYTPGSLKAKFCFEGNKATKAFCDENGIKYDICGKLLVATTPLEMERMKALWERTEANGLERTWLDSKELQEREPNITGLGGIFFPSSGIVSYVEVTQAMARRFQEKGGSIFYSTEVVGLVEHSQGMIIQTTKGQYESRYLVTCSGLMSDKLVKMLGITPDFVICPFRGEYYRLRSQHNQIVKHLIYPIPDPSVPFLGVHLTRMIDGSVTVGPNAVLAFKREGYTKTDISIDDIAEMITHSGIRKVIYKNLKTGLVEMKNSFCKGGYLKLVQKYCPKLTKEDLSPYPAGVRAQAVSNSGDLIEDFLFVNTPRSVHVCNAPSPAATSAIPIGAHILEKVKEMLES</sequence>
<accession>A0A4U8SBQ5</accession>
<name>A0A4U8SBQ5_9HELI</name>
<dbReference type="EMBL" id="JRPL02000008">
    <property type="protein sequence ID" value="TLD83411.1"/>
    <property type="molecule type" value="Genomic_DNA"/>
</dbReference>
<keyword evidence="4" id="KW-0560">Oxidoreductase</keyword>
<comment type="caution">
    <text evidence="7">The sequence shown here is derived from an EMBL/GenBank/DDBJ whole genome shotgun (WGS) entry which is preliminary data.</text>
</comment>
<evidence type="ECO:0000313" key="7">
    <source>
        <dbReference type="EMBL" id="TLD83411.1"/>
    </source>
</evidence>
<evidence type="ECO:0000256" key="1">
    <source>
        <dbReference type="ARBA" id="ARBA00001974"/>
    </source>
</evidence>
<proteinExistence type="inferred from homology"/>
<dbReference type="Pfam" id="PF01266">
    <property type="entry name" value="DAO"/>
    <property type="match status" value="1"/>
</dbReference>
<dbReference type="GO" id="GO:0047545">
    <property type="term" value="F:(S)-2-hydroxyglutarate dehydrogenase activity"/>
    <property type="evidence" value="ECO:0007669"/>
    <property type="project" value="TreeGrafter"/>
</dbReference>